<organism evidence="2 3">
    <name type="scientific">Achromobacter dolens</name>
    <dbReference type="NCBI Taxonomy" id="1287738"/>
    <lineage>
        <taxon>Bacteria</taxon>
        <taxon>Pseudomonadati</taxon>
        <taxon>Pseudomonadota</taxon>
        <taxon>Betaproteobacteria</taxon>
        <taxon>Burkholderiales</taxon>
        <taxon>Alcaligenaceae</taxon>
        <taxon>Achromobacter</taxon>
    </lineage>
</organism>
<evidence type="ECO:0000313" key="3">
    <source>
        <dbReference type="Proteomes" id="UP000494272"/>
    </source>
</evidence>
<dbReference type="InterPro" id="IPR022742">
    <property type="entry name" value="Hydrolase_4"/>
</dbReference>
<sequence>MTLDTQIRKTPPAGLVARNPWVRLLAVIATALAACLPVHAQLIEHGLLGRADGSSIAYYLQQRDPARTADSLLVVMQGSDCNSVRHNRAIREQLWRALPAADVLTVDKYGIDAALPYQQDDGENRADCPRAYLLHDDFDQRVRDYEAVIALLRRHGAYRRVVALGGSEGAVVANLLAARGGSVDASIAFNGGGRWFLDDVLHTIEAADTPAEAKADSAAGFREFAAFLRETPSSDLVASSHGHAWWRQALALDQQAVLARVRTPLLIVQGGRDASVSPGAVERMVEELRRAGQRHIAYRAYPRLDHGLRDADGVSRMGEVADDMAAWLDGLPAR</sequence>
<proteinExistence type="predicted"/>
<dbReference type="InterPro" id="IPR029058">
    <property type="entry name" value="AB_hydrolase_fold"/>
</dbReference>
<dbReference type="GO" id="GO:0052689">
    <property type="term" value="F:carboxylic ester hydrolase activity"/>
    <property type="evidence" value="ECO:0007669"/>
    <property type="project" value="TreeGrafter"/>
</dbReference>
<protein>
    <recommendedName>
        <fullName evidence="1">Serine aminopeptidase S33 domain-containing protein</fullName>
    </recommendedName>
</protein>
<dbReference type="Pfam" id="PF12146">
    <property type="entry name" value="Hydrolase_4"/>
    <property type="match status" value="1"/>
</dbReference>
<dbReference type="AlphaFoldDB" id="A0A6S7DK17"/>
<evidence type="ECO:0000259" key="1">
    <source>
        <dbReference type="Pfam" id="PF12146"/>
    </source>
</evidence>
<dbReference type="PANTHER" id="PTHR43265">
    <property type="entry name" value="ESTERASE ESTD"/>
    <property type="match status" value="1"/>
</dbReference>
<dbReference type="EMBL" id="CADIKW010000001">
    <property type="protein sequence ID" value="CAB3815135.1"/>
    <property type="molecule type" value="Genomic_DNA"/>
</dbReference>
<dbReference type="SUPFAM" id="SSF53474">
    <property type="entry name" value="alpha/beta-Hydrolases"/>
    <property type="match status" value="1"/>
</dbReference>
<dbReference type="Gene3D" id="3.40.50.1820">
    <property type="entry name" value="alpha/beta hydrolase"/>
    <property type="match status" value="1"/>
</dbReference>
<keyword evidence="3" id="KW-1185">Reference proteome</keyword>
<dbReference type="Proteomes" id="UP000494272">
    <property type="component" value="Unassembled WGS sequence"/>
</dbReference>
<dbReference type="InterPro" id="IPR053145">
    <property type="entry name" value="AB_hydrolase_Est10"/>
</dbReference>
<gene>
    <name evidence="2" type="ORF">LMG26841_00121</name>
</gene>
<name>A0A6S7DK17_9BURK</name>
<accession>A0A6S7DK17</accession>
<evidence type="ECO:0000313" key="2">
    <source>
        <dbReference type="EMBL" id="CAB3815135.1"/>
    </source>
</evidence>
<reference evidence="2 3" key="1">
    <citation type="submission" date="2020-04" db="EMBL/GenBank/DDBJ databases">
        <authorList>
            <person name="De Canck E."/>
        </authorList>
    </citation>
    <scope>NUCLEOTIDE SEQUENCE [LARGE SCALE GENOMIC DNA]</scope>
    <source>
        <strain evidence="2 3">LMG 26841</strain>
    </source>
</reference>
<dbReference type="PANTHER" id="PTHR43265:SF1">
    <property type="entry name" value="ESTERASE ESTD"/>
    <property type="match status" value="1"/>
</dbReference>
<feature type="domain" description="Serine aminopeptidase S33" evidence="1">
    <location>
        <begin position="135"/>
        <end position="307"/>
    </location>
</feature>